<dbReference type="RefSeq" id="XP_064852224.1">
    <property type="nucleotide sequence ID" value="XM_064996152.1"/>
</dbReference>
<dbReference type="AlphaFoldDB" id="A0AAV5QKT4"/>
<dbReference type="Proteomes" id="UP001360560">
    <property type="component" value="Unassembled WGS sequence"/>
</dbReference>
<keyword evidence="2" id="KW-1185">Reference proteome</keyword>
<name>A0AAV5QKT4_9ASCO</name>
<dbReference type="GeneID" id="90073203"/>
<evidence type="ECO:0000313" key="1">
    <source>
        <dbReference type="EMBL" id="GMM35224.1"/>
    </source>
</evidence>
<accession>A0AAV5QKT4</accession>
<gene>
    <name evidence="1" type="ORF">DASC09_025490</name>
</gene>
<comment type="caution">
    <text evidence="1">The sequence shown here is derived from an EMBL/GenBank/DDBJ whole genome shotgun (WGS) entry which is preliminary data.</text>
</comment>
<proteinExistence type="predicted"/>
<dbReference type="EMBL" id="BTFZ01000004">
    <property type="protein sequence ID" value="GMM35224.1"/>
    <property type="molecule type" value="Genomic_DNA"/>
</dbReference>
<reference evidence="1 2" key="1">
    <citation type="journal article" date="2023" name="Elife">
        <title>Identification of key yeast species and microbe-microbe interactions impacting larval growth of Drosophila in the wild.</title>
        <authorList>
            <person name="Mure A."/>
            <person name="Sugiura Y."/>
            <person name="Maeda R."/>
            <person name="Honda K."/>
            <person name="Sakurai N."/>
            <person name="Takahashi Y."/>
            <person name="Watada M."/>
            <person name="Katoh T."/>
            <person name="Gotoh A."/>
            <person name="Gotoh Y."/>
            <person name="Taniguchi I."/>
            <person name="Nakamura K."/>
            <person name="Hayashi T."/>
            <person name="Katayama T."/>
            <person name="Uemura T."/>
            <person name="Hattori Y."/>
        </authorList>
    </citation>
    <scope>NUCLEOTIDE SEQUENCE [LARGE SCALE GENOMIC DNA]</scope>
    <source>
        <strain evidence="1 2">SC-9</strain>
    </source>
</reference>
<protein>
    <recommendedName>
        <fullName evidence="3">F-box domain-containing protein</fullName>
    </recommendedName>
</protein>
<evidence type="ECO:0008006" key="3">
    <source>
        <dbReference type="Google" id="ProtNLM"/>
    </source>
</evidence>
<evidence type="ECO:0000313" key="2">
    <source>
        <dbReference type="Proteomes" id="UP001360560"/>
    </source>
</evidence>
<sequence>MSVNSPHFRYDIIPNELTIKVLRNISLCECLFLIRTLPSSHRTYQCAVFLLLETVEIYCHGGNENPRCFEDIFEIKDESETGIDEITCDNTGPLIRIFCLHLPKILKYQSAIKKIVISWTKNKAFAWRPAISKLNLSIIRSFLGCCTRVIEVEQTCGFEFRYPKSTEILKILSVERKGEYYSLPKFGPSHINLSKINYSPNITKLHIRSIKFKNTLAAN</sequence>
<organism evidence="1 2">
    <name type="scientific">Saccharomycopsis crataegensis</name>
    <dbReference type="NCBI Taxonomy" id="43959"/>
    <lineage>
        <taxon>Eukaryota</taxon>
        <taxon>Fungi</taxon>
        <taxon>Dikarya</taxon>
        <taxon>Ascomycota</taxon>
        <taxon>Saccharomycotina</taxon>
        <taxon>Saccharomycetes</taxon>
        <taxon>Saccharomycopsidaceae</taxon>
        <taxon>Saccharomycopsis</taxon>
    </lineage>
</organism>